<sequence length="51" mass="6021">MFFSRGRMNMFGTDAQLPQAVKRLFKHVFVTQRVRCSQDSNRASQHTSNRF</sequence>
<reference evidence="1 2" key="1">
    <citation type="journal article" date="2010" name="J. Bacteriol.">
        <title>Genome sequences of Oceanicola granulosus HTCC2516(T) and Oceanicola batsensis HTCC2597(TDelta).</title>
        <authorList>
            <person name="Thrash J.C."/>
            <person name="Cho J.C."/>
            <person name="Vergin K.L."/>
            <person name="Giovannoni S.J."/>
        </authorList>
    </citation>
    <scope>NUCLEOTIDE SEQUENCE [LARGE SCALE GENOMIC DNA]</scope>
    <source>
        <strain evidence="2">ATCC BAA-863 / DSM 15984 / KCTC 12145 / HTCC2597</strain>
    </source>
</reference>
<comment type="caution">
    <text evidence="1">The sequence shown here is derived from an EMBL/GenBank/DDBJ whole genome shotgun (WGS) entry which is preliminary data.</text>
</comment>
<gene>
    <name evidence="1" type="ORF">OB2597_18461</name>
</gene>
<dbReference type="AlphaFoldDB" id="A3U3D7"/>
<proteinExistence type="predicted"/>
<evidence type="ECO:0000313" key="2">
    <source>
        <dbReference type="Proteomes" id="UP000004318"/>
    </source>
</evidence>
<dbReference type="Proteomes" id="UP000004318">
    <property type="component" value="Unassembled WGS sequence"/>
</dbReference>
<dbReference type="EMBL" id="AAMO01000015">
    <property type="protein sequence ID" value="EAQ01273.1"/>
    <property type="molecule type" value="Genomic_DNA"/>
</dbReference>
<protein>
    <submittedName>
        <fullName evidence="1">Uncharacterized protein</fullName>
    </submittedName>
</protein>
<keyword evidence="2" id="KW-1185">Reference proteome</keyword>
<name>A3U3D7_PSEBH</name>
<evidence type="ECO:0000313" key="1">
    <source>
        <dbReference type="EMBL" id="EAQ01273.1"/>
    </source>
</evidence>
<organism evidence="1 2">
    <name type="scientific">Pseudooceanicola batsensis (strain ATCC BAA-863 / DSM 15984 / KCTC 12145 / HTCC2597)</name>
    <name type="common">Oceanicola batsensis</name>
    <dbReference type="NCBI Taxonomy" id="252305"/>
    <lineage>
        <taxon>Bacteria</taxon>
        <taxon>Pseudomonadati</taxon>
        <taxon>Pseudomonadota</taxon>
        <taxon>Alphaproteobacteria</taxon>
        <taxon>Rhodobacterales</taxon>
        <taxon>Paracoccaceae</taxon>
        <taxon>Pseudooceanicola</taxon>
    </lineage>
</organism>
<accession>A3U3D7</accession>
<dbReference type="HOGENOM" id="CLU_3101529_0_0_5"/>